<reference evidence="2 3" key="1">
    <citation type="journal article" date="2023" name="Plants (Basel)">
        <title>Bridging the Gap: Combining Genomics and Transcriptomics Approaches to Understand Stylosanthes scabra, an Orphan Legume from the Brazilian Caatinga.</title>
        <authorList>
            <person name="Ferreira-Neto J.R.C."/>
            <person name="da Silva M.D."/>
            <person name="Binneck E."/>
            <person name="de Melo N.F."/>
            <person name="da Silva R.H."/>
            <person name="de Melo A.L.T.M."/>
            <person name="Pandolfi V."/>
            <person name="Bustamante F.O."/>
            <person name="Brasileiro-Vidal A.C."/>
            <person name="Benko-Iseppon A.M."/>
        </authorList>
    </citation>
    <scope>NUCLEOTIDE SEQUENCE [LARGE SCALE GENOMIC DNA]</scope>
    <source>
        <tissue evidence="2">Leaves</tissue>
    </source>
</reference>
<feature type="region of interest" description="Disordered" evidence="1">
    <location>
        <begin position="37"/>
        <end position="58"/>
    </location>
</feature>
<accession>A0ABU6WSU9</accession>
<dbReference type="Proteomes" id="UP001341840">
    <property type="component" value="Unassembled WGS sequence"/>
</dbReference>
<gene>
    <name evidence="2" type="ORF">PIB30_082304</name>
</gene>
<keyword evidence="3" id="KW-1185">Reference proteome</keyword>
<evidence type="ECO:0000313" key="3">
    <source>
        <dbReference type="Proteomes" id="UP001341840"/>
    </source>
</evidence>
<protein>
    <submittedName>
        <fullName evidence="2">Uncharacterized protein</fullName>
    </submittedName>
</protein>
<feature type="compositionally biased region" description="Basic and acidic residues" evidence="1">
    <location>
        <begin position="49"/>
        <end position="58"/>
    </location>
</feature>
<name>A0ABU6WSU9_9FABA</name>
<proteinExistence type="predicted"/>
<comment type="caution">
    <text evidence="2">The sequence shown here is derived from an EMBL/GenBank/DDBJ whole genome shotgun (WGS) entry which is preliminary data.</text>
</comment>
<evidence type="ECO:0000313" key="2">
    <source>
        <dbReference type="EMBL" id="MED6188050.1"/>
    </source>
</evidence>
<sequence>MASDTVDSRVLSLLYQASIAIYQQYVLQSSLCSRKVRRPAESAGTTETALREGQHSHEEKNLVHHVRSVGVAIGFFTRGHVRKGKRSISVAQQV</sequence>
<organism evidence="2 3">
    <name type="scientific">Stylosanthes scabra</name>
    <dbReference type="NCBI Taxonomy" id="79078"/>
    <lineage>
        <taxon>Eukaryota</taxon>
        <taxon>Viridiplantae</taxon>
        <taxon>Streptophyta</taxon>
        <taxon>Embryophyta</taxon>
        <taxon>Tracheophyta</taxon>
        <taxon>Spermatophyta</taxon>
        <taxon>Magnoliopsida</taxon>
        <taxon>eudicotyledons</taxon>
        <taxon>Gunneridae</taxon>
        <taxon>Pentapetalae</taxon>
        <taxon>rosids</taxon>
        <taxon>fabids</taxon>
        <taxon>Fabales</taxon>
        <taxon>Fabaceae</taxon>
        <taxon>Papilionoideae</taxon>
        <taxon>50 kb inversion clade</taxon>
        <taxon>dalbergioids sensu lato</taxon>
        <taxon>Dalbergieae</taxon>
        <taxon>Pterocarpus clade</taxon>
        <taxon>Stylosanthes</taxon>
    </lineage>
</organism>
<evidence type="ECO:0000256" key="1">
    <source>
        <dbReference type="SAM" id="MobiDB-lite"/>
    </source>
</evidence>
<dbReference type="EMBL" id="JASCZI010182503">
    <property type="protein sequence ID" value="MED6188050.1"/>
    <property type="molecule type" value="Genomic_DNA"/>
</dbReference>